<evidence type="ECO:0000256" key="2">
    <source>
        <dbReference type="SAM" id="Phobius"/>
    </source>
</evidence>
<proteinExistence type="predicted"/>
<name>A0ABS4IGB9_9BACI</name>
<dbReference type="Pfam" id="PF07949">
    <property type="entry name" value="YbbR"/>
    <property type="match status" value="3"/>
</dbReference>
<reference evidence="3 4" key="1">
    <citation type="submission" date="2021-03" db="EMBL/GenBank/DDBJ databases">
        <title>Genomic Encyclopedia of Type Strains, Phase IV (KMG-IV): sequencing the most valuable type-strain genomes for metagenomic binning, comparative biology and taxonomic classification.</title>
        <authorList>
            <person name="Goeker M."/>
        </authorList>
    </citation>
    <scope>NUCLEOTIDE SEQUENCE [LARGE SCALE GENOMIC DNA]</scope>
    <source>
        <strain evidence="3 4">DSM 25609</strain>
    </source>
</reference>
<sequence length="423" mass="46710">MDKWFESKWFVRIISLGFAILLYVMVSIETNTAENDSSFFPAASEEIQTLEEVPVEIRIDQESYVVSGVPEYVTVSLEGVASVLTPIERQRNFDVFVDLEGLGEGEHEVEIEHENIPTDLSVLIEPKQAVVTIEERATQEFPVDVDFINTEMLADGFELGDYEVDPGEVSITSSRSVVDQIAVVKVFVNLSEVDQSINNREVPINVYDAQGNELNVRVEPENAVVSAEIDNPSRTVPVNILTTGELPNGYSLSSISPEMDELEIFGTTDVLDEIEEISSEEIDLSEITESGTVDVSLSLPDGVASETGEINVELEVEELEAEETEAEEAEIEGTRTMEDVPIEPEGLEDGQEITFIDPSSPEMDITIEGGEDVLSELTIENFSISIDVNDLEEGEHTLSVTIEGPDNVTITEEEFEEVTIEMT</sequence>
<evidence type="ECO:0000313" key="4">
    <source>
        <dbReference type="Proteomes" id="UP001519345"/>
    </source>
</evidence>
<dbReference type="EMBL" id="JAGGKX010000009">
    <property type="protein sequence ID" value="MBP1969991.1"/>
    <property type="molecule type" value="Genomic_DNA"/>
</dbReference>
<keyword evidence="4" id="KW-1185">Reference proteome</keyword>
<accession>A0ABS4IGB9</accession>
<keyword evidence="2" id="KW-1133">Transmembrane helix</keyword>
<evidence type="ECO:0000313" key="3">
    <source>
        <dbReference type="EMBL" id="MBP1969991.1"/>
    </source>
</evidence>
<dbReference type="PANTHER" id="PTHR37804">
    <property type="entry name" value="CDAA REGULATORY PROTEIN CDAR"/>
    <property type="match status" value="1"/>
</dbReference>
<feature type="coiled-coil region" evidence="1">
    <location>
        <begin position="309"/>
        <end position="339"/>
    </location>
</feature>
<keyword evidence="1" id="KW-0175">Coiled coil</keyword>
<dbReference type="Gene3D" id="2.170.120.30">
    <property type="match status" value="2"/>
</dbReference>
<organism evidence="3 4">
    <name type="scientific">Virgibacillus natechei</name>
    <dbReference type="NCBI Taxonomy" id="1216297"/>
    <lineage>
        <taxon>Bacteria</taxon>
        <taxon>Bacillati</taxon>
        <taxon>Bacillota</taxon>
        <taxon>Bacilli</taxon>
        <taxon>Bacillales</taxon>
        <taxon>Bacillaceae</taxon>
        <taxon>Virgibacillus</taxon>
    </lineage>
</organism>
<dbReference type="InterPro" id="IPR053154">
    <property type="entry name" value="c-di-AMP_regulator"/>
</dbReference>
<gene>
    <name evidence="3" type="ORF">J2Z83_002099</name>
</gene>
<keyword evidence="2" id="KW-0472">Membrane</keyword>
<dbReference type="PANTHER" id="PTHR37804:SF1">
    <property type="entry name" value="CDAA REGULATORY PROTEIN CDAR"/>
    <property type="match status" value="1"/>
</dbReference>
<evidence type="ECO:0000256" key="1">
    <source>
        <dbReference type="SAM" id="Coils"/>
    </source>
</evidence>
<dbReference type="Proteomes" id="UP001519345">
    <property type="component" value="Unassembled WGS sequence"/>
</dbReference>
<keyword evidence="2" id="KW-0812">Transmembrane</keyword>
<feature type="transmembrane region" description="Helical" evidence="2">
    <location>
        <begin position="9"/>
        <end position="28"/>
    </location>
</feature>
<dbReference type="Gene3D" id="2.170.120.40">
    <property type="entry name" value="YbbR-like domain"/>
    <property type="match status" value="2"/>
</dbReference>
<protein>
    <submittedName>
        <fullName evidence="3">YbbR domain-containing protein</fullName>
    </submittedName>
</protein>
<dbReference type="RefSeq" id="WP_209463149.1">
    <property type="nucleotide sequence ID" value="NZ_CP110224.1"/>
</dbReference>
<comment type="caution">
    <text evidence="3">The sequence shown here is derived from an EMBL/GenBank/DDBJ whole genome shotgun (WGS) entry which is preliminary data.</text>
</comment>
<dbReference type="InterPro" id="IPR012505">
    <property type="entry name" value="YbbR"/>
</dbReference>